<dbReference type="GO" id="GO:0005737">
    <property type="term" value="C:cytoplasm"/>
    <property type="evidence" value="ECO:0007669"/>
    <property type="project" value="TreeGrafter"/>
</dbReference>
<reference evidence="3" key="1">
    <citation type="submission" date="2017-02" db="UniProtKB">
        <authorList>
            <consortium name="WormBaseParasite"/>
        </authorList>
    </citation>
    <scope>IDENTIFICATION</scope>
</reference>
<dbReference type="PANTHER" id="PTHR21367:SF1">
    <property type="entry name" value="ARGINYL-TRNA--PROTEIN TRANSFERASE 1"/>
    <property type="match status" value="1"/>
</dbReference>
<keyword evidence="1" id="KW-0472">Membrane</keyword>
<evidence type="ECO:0000259" key="2">
    <source>
        <dbReference type="Pfam" id="PF04377"/>
    </source>
</evidence>
<dbReference type="InterPro" id="IPR007472">
    <property type="entry name" value="N-end_Aminoacyl_Trfase_C"/>
</dbReference>
<feature type="domain" description="N-end rule aminoacyl transferase C-terminal" evidence="2">
    <location>
        <begin position="3"/>
        <end position="41"/>
    </location>
</feature>
<dbReference type="Pfam" id="PF04377">
    <property type="entry name" value="ATE_C"/>
    <property type="match status" value="1"/>
</dbReference>
<accession>A0A0R3WBJ4</accession>
<proteinExistence type="predicted"/>
<keyword evidence="1" id="KW-0812">Transmembrane</keyword>
<keyword evidence="1" id="KW-1133">Transmembrane helix</keyword>
<dbReference type="InterPro" id="IPR030700">
    <property type="entry name" value="N-end_Aminoacyl_Trfase"/>
</dbReference>
<dbReference type="GO" id="GO:0004057">
    <property type="term" value="F:arginyl-tRNA--protein transferase activity"/>
    <property type="evidence" value="ECO:0007669"/>
    <property type="project" value="InterPro"/>
</dbReference>
<evidence type="ECO:0000313" key="3">
    <source>
        <dbReference type="WBParaSite" id="TASK_0000801501-mRNA-1"/>
    </source>
</evidence>
<dbReference type="AlphaFoldDB" id="A0A0R3WBJ4"/>
<dbReference type="WBParaSite" id="TASK_0000801501-mRNA-1">
    <property type="protein sequence ID" value="TASK_0000801501-mRNA-1"/>
    <property type="gene ID" value="TASK_0000801501"/>
</dbReference>
<organism evidence="3">
    <name type="scientific">Taenia asiatica</name>
    <name type="common">Asian tapeworm</name>
    <dbReference type="NCBI Taxonomy" id="60517"/>
    <lineage>
        <taxon>Eukaryota</taxon>
        <taxon>Metazoa</taxon>
        <taxon>Spiralia</taxon>
        <taxon>Lophotrochozoa</taxon>
        <taxon>Platyhelminthes</taxon>
        <taxon>Cestoda</taxon>
        <taxon>Eucestoda</taxon>
        <taxon>Cyclophyllidea</taxon>
        <taxon>Taeniidae</taxon>
        <taxon>Taenia</taxon>
    </lineage>
</organism>
<dbReference type="PANTHER" id="PTHR21367">
    <property type="entry name" value="ARGININE-TRNA-PROTEIN TRANSFERASE 1"/>
    <property type="match status" value="1"/>
</dbReference>
<sequence length="60" mass="6785">LDEQKLIVVGVVDLDPNCLSSLYFFYNPRYPFLNLGTFVAILFVVANHITLHSESSRAVK</sequence>
<name>A0A0R3WBJ4_TAEAS</name>
<evidence type="ECO:0000256" key="1">
    <source>
        <dbReference type="SAM" id="Phobius"/>
    </source>
</evidence>
<protein>
    <submittedName>
        <fullName evidence="3">ATE_C domain-containing protein</fullName>
    </submittedName>
</protein>
<feature type="transmembrane region" description="Helical" evidence="1">
    <location>
        <begin position="32"/>
        <end position="51"/>
    </location>
</feature>